<evidence type="ECO:0000259" key="9">
    <source>
        <dbReference type="Pfam" id="PF01529"/>
    </source>
</evidence>
<dbReference type="Proteomes" id="UP000187209">
    <property type="component" value="Unassembled WGS sequence"/>
</dbReference>
<dbReference type="PROSITE" id="PS50216">
    <property type="entry name" value="DHHC"/>
    <property type="match status" value="1"/>
</dbReference>
<evidence type="ECO:0000256" key="1">
    <source>
        <dbReference type="ARBA" id="ARBA00004141"/>
    </source>
</evidence>
<dbReference type="EMBL" id="MPUH01000598">
    <property type="protein sequence ID" value="OMJ77012.1"/>
    <property type="molecule type" value="Genomic_DNA"/>
</dbReference>
<comment type="catalytic activity">
    <reaction evidence="7">
        <text>L-cysteinyl-[protein] + hexadecanoyl-CoA = S-hexadecanoyl-L-cysteinyl-[protein] + CoA</text>
        <dbReference type="Rhea" id="RHEA:36683"/>
        <dbReference type="Rhea" id="RHEA-COMP:10131"/>
        <dbReference type="Rhea" id="RHEA-COMP:11032"/>
        <dbReference type="ChEBI" id="CHEBI:29950"/>
        <dbReference type="ChEBI" id="CHEBI:57287"/>
        <dbReference type="ChEBI" id="CHEBI:57379"/>
        <dbReference type="ChEBI" id="CHEBI:74151"/>
        <dbReference type="EC" id="2.3.1.225"/>
    </reaction>
</comment>
<evidence type="ECO:0000313" key="11">
    <source>
        <dbReference type="Proteomes" id="UP000187209"/>
    </source>
</evidence>
<dbReference type="AlphaFoldDB" id="A0A1R2BJR1"/>
<evidence type="ECO:0000256" key="2">
    <source>
        <dbReference type="ARBA" id="ARBA00022679"/>
    </source>
</evidence>
<feature type="transmembrane region" description="Helical" evidence="7">
    <location>
        <begin position="12"/>
        <end position="33"/>
    </location>
</feature>
<sequence length="336" mass="38968">MPQELPSNVKKHLGNIFILPVLLVIALTYLQVMKLYGKETHRLGVIVYLSTFHMSLLMLLWSFFKTMVTDPGTVPPLWGFYMGDSEQKRRRYCLMCHVFKPERCHHCSVCNRCVLNMDHHCPWVNNCIGFFNRKFFLLLLTYVIITSWLAVIGLYFQAAEDLSKLVQVHHVSSIHDLTNICFFSLLVALTVILTMFFKFHVGMVKRNITTIENMDKKSTTNYKIYDKGLTNNFIQIFGRNPWLWLFPLNGRSGMPHGDGILWHRESGPTLDDELQGTEEYIKSTQRLKIFSNSLENINASRDLISPKKDESLKRDTEQTLNSFRANPQSSYDSSQL</sequence>
<comment type="domain">
    <text evidence="7">The DHHC domain is required for palmitoyltransferase activity.</text>
</comment>
<keyword evidence="5 7" id="KW-0472">Membrane</keyword>
<evidence type="ECO:0000256" key="8">
    <source>
        <dbReference type="SAM" id="MobiDB-lite"/>
    </source>
</evidence>
<evidence type="ECO:0000313" key="10">
    <source>
        <dbReference type="EMBL" id="OMJ77012.1"/>
    </source>
</evidence>
<keyword evidence="2 7" id="KW-0808">Transferase</keyword>
<protein>
    <recommendedName>
        <fullName evidence="7">Palmitoyltransferase</fullName>
        <ecNumber evidence="7">2.3.1.225</ecNumber>
    </recommendedName>
</protein>
<evidence type="ECO:0000256" key="7">
    <source>
        <dbReference type="RuleBase" id="RU079119"/>
    </source>
</evidence>
<comment type="caution">
    <text evidence="10">The sequence shown here is derived from an EMBL/GenBank/DDBJ whole genome shotgun (WGS) entry which is preliminary data.</text>
</comment>
<dbReference type="InterPro" id="IPR039859">
    <property type="entry name" value="PFA4/ZDH16/20/ERF2-like"/>
</dbReference>
<accession>A0A1R2BJR1</accession>
<proteinExistence type="inferred from homology"/>
<dbReference type="GO" id="GO:0019706">
    <property type="term" value="F:protein-cysteine S-palmitoyltransferase activity"/>
    <property type="evidence" value="ECO:0007669"/>
    <property type="project" value="UniProtKB-EC"/>
</dbReference>
<evidence type="ECO:0000256" key="5">
    <source>
        <dbReference type="ARBA" id="ARBA00023136"/>
    </source>
</evidence>
<feature type="compositionally biased region" description="Basic and acidic residues" evidence="8">
    <location>
        <begin position="305"/>
        <end position="317"/>
    </location>
</feature>
<reference evidence="10 11" key="1">
    <citation type="submission" date="2016-11" db="EMBL/GenBank/DDBJ databases">
        <title>The macronuclear genome of Stentor coeruleus: a giant cell with tiny introns.</title>
        <authorList>
            <person name="Slabodnick M."/>
            <person name="Ruby J.G."/>
            <person name="Reiff S.B."/>
            <person name="Swart E.C."/>
            <person name="Gosai S."/>
            <person name="Prabakaran S."/>
            <person name="Witkowska E."/>
            <person name="Larue G.E."/>
            <person name="Fisher S."/>
            <person name="Freeman R.M."/>
            <person name="Gunawardena J."/>
            <person name="Chu W."/>
            <person name="Stover N.A."/>
            <person name="Gregory B.D."/>
            <person name="Nowacki M."/>
            <person name="Derisi J."/>
            <person name="Roy S.W."/>
            <person name="Marshall W.F."/>
            <person name="Sood P."/>
        </authorList>
    </citation>
    <scope>NUCLEOTIDE SEQUENCE [LARGE SCALE GENOMIC DNA]</scope>
    <source>
        <strain evidence="10">WM001</strain>
    </source>
</reference>
<feature type="transmembrane region" description="Helical" evidence="7">
    <location>
        <begin position="135"/>
        <end position="157"/>
    </location>
</feature>
<dbReference type="GO" id="GO:0016020">
    <property type="term" value="C:membrane"/>
    <property type="evidence" value="ECO:0007669"/>
    <property type="project" value="UniProtKB-SubCell"/>
</dbReference>
<feature type="compositionally biased region" description="Polar residues" evidence="8">
    <location>
        <begin position="318"/>
        <end position="336"/>
    </location>
</feature>
<keyword evidence="11" id="KW-1185">Reference proteome</keyword>
<keyword evidence="3 7" id="KW-0812">Transmembrane</keyword>
<feature type="transmembrane region" description="Helical" evidence="7">
    <location>
        <begin position="45"/>
        <end position="64"/>
    </location>
</feature>
<comment type="subcellular location">
    <subcellularLocation>
        <location evidence="1">Membrane</location>
        <topology evidence="1">Multi-pass membrane protein</topology>
    </subcellularLocation>
</comment>
<feature type="transmembrane region" description="Helical" evidence="7">
    <location>
        <begin position="177"/>
        <end position="197"/>
    </location>
</feature>
<evidence type="ECO:0000256" key="6">
    <source>
        <dbReference type="ARBA" id="ARBA00023315"/>
    </source>
</evidence>
<comment type="similarity">
    <text evidence="7">Belongs to the DHHC palmitoyltransferase family.</text>
</comment>
<evidence type="ECO:0000256" key="3">
    <source>
        <dbReference type="ARBA" id="ARBA00022692"/>
    </source>
</evidence>
<dbReference type="PANTHER" id="PTHR12246">
    <property type="entry name" value="PALMITOYLTRANSFERASE ZDHHC16"/>
    <property type="match status" value="1"/>
</dbReference>
<keyword evidence="4 7" id="KW-1133">Transmembrane helix</keyword>
<evidence type="ECO:0000256" key="4">
    <source>
        <dbReference type="ARBA" id="ARBA00022989"/>
    </source>
</evidence>
<organism evidence="10 11">
    <name type="scientific">Stentor coeruleus</name>
    <dbReference type="NCBI Taxonomy" id="5963"/>
    <lineage>
        <taxon>Eukaryota</taxon>
        <taxon>Sar</taxon>
        <taxon>Alveolata</taxon>
        <taxon>Ciliophora</taxon>
        <taxon>Postciliodesmatophora</taxon>
        <taxon>Heterotrichea</taxon>
        <taxon>Heterotrichida</taxon>
        <taxon>Stentoridae</taxon>
        <taxon>Stentor</taxon>
    </lineage>
</organism>
<feature type="domain" description="Palmitoyltransferase DHHC" evidence="9">
    <location>
        <begin position="87"/>
        <end position="216"/>
    </location>
</feature>
<dbReference type="Pfam" id="PF01529">
    <property type="entry name" value="DHHC"/>
    <property type="match status" value="1"/>
</dbReference>
<feature type="region of interest" description="Disordered" evidence="8">
    <location>
        <begin position="305"/>
        <end position="336"/>
    </location>
</feature>
<name>A0A1R2BJR1_9CILI</name>
<dbReference type="InterPro" id="IPR001594">
    <property type="entry name" value="Palmitoyltrfase_DHHC"/>
</dbReference>
<dbReference type="OrthoDB" id="9909019at2759"/>
<keyword evidence="6 7" id="KW-0012">Acyltransferase</keyword>
<gene>
    <name evidence="10" type="ORF">SteCoe_23492</name>
</gene>
<dbReference type="EC" id="2.3.1.225" evidence="7"/>